<feature type="region of interest" description="Disordered" evidence="2">
    <location>
        <begin position="729"/>
        <end position="766"/>
    </location>
</feature>
<name>A0A8S1KH41_9CILI</name>
<protein>
    <submittedName>
        <fullName evidence="3">Uncharacterized protein</fullName>
    </submittedName>
</protein>
<dbReference type="Proteomes" id="UP000692954">
    <property type="component" value="Unassembled WGS sequence"/>
</dbReference>
<keyword evidence="4" id="KW-1185">Reference proteome</keyword>
<feature type="coiled-coil region" evidence="1">
    <location>
        <begin position="236"/>
        <end position="263"/>
    </location>
</feature>
<feature type="compositionally biased region" description="Basic and acidic residues" evidence="2">
    <location>
        <begin position="108"/>
        <end position="122"/>
    </location>
</feature>
<gene>
    <name evidence="3" type="ORF">PSON_ATCC_30995.1.T0060325</name>
</gene>
<evidence type="ECO:0000313" key="3">
    <source>
        <dbReference type="EMBL" id="CAD8052182.1"/>
    </source>
</evidence>
<feature type="compositionally biased region" description="Polar residues" evidence="2">
    <location>
        <begin position="752"/>
        <end position="766"/>
    </location>
</feature>
<feature type="region of interest" description="Disordered" evidence="2">
    <location>
        <begin position="97"/>
        <end position="123"/>
    </location>
</feature>
<evidence type="ECO:0000256" key="2">
    <source>
        <dbReference type="SAM" id="MobiDB-lite"/>
    </source>
</evidence>
<feature type="compositionally biased region" description="Basic and acidic residues" evidence="2">
    <location>
        <begin position="734"/>
        <end position="750"/>
    </location>
</feature>
<reference evidence="3" key="1">
    <citation type="submission" date="2021-01" db="EMBL/GenBank/DDBJ databases">
        <authorList>
            <consortium name="Genoscope - CEA"/>
            <person name="William W."/>
        </authorList>
    </citation>
    <scope>NUCLEOTIDE SEQUENCE</scope>
</reference>
<sequence length="857" mass="101250">MQNKNGPPSRLKKESLSQSTKLLTTSTVKKQQATQVQKVNELHQKKIGNTDPIIDKITDSAQITKVTRTTTKSITSKIDDGKLKQLQIIKQDPIINKNQKKQSLKPGKLQDKQKLEQQKEIEQSQSIEGEEIIHVQNLSIQNQFDKAEENTCSNLDQEMILDSYNQQKIDINNQQGILNKELFENKNQLNQLQIENANNSINPHPNSEYLFLVKDNANQNDYSKSYLQENLIGYDKNFNQNTNQDLQKEKQQEEANDLILQNKDEIKIDEKKDNTKLIINDQQAQQIQQFQIIQNQNQEKDQNKKIEQQQQEVQQEDNYVKKQIQIINEEENKNQTFNVKQCFSEQLKDQILGTNESGDQGQQQIGSQNKNIFENTNNQQTYQEELQQNVIKQVDIKKKNEKIEVEQLNEKNADNFDQNDKLTKENQEKNEKIDQDKLYQITQNNNLSQQNQKQKQANQEKQEQTYLQNSEQKFINQINESNYGIQKDDDQYFEQKQVLEVNEGDQEQVNLSQVKKNQNKIQNDNFYQDQEQIEVYQKYQENKDLLSKDIEILNFIRGNQYQILTDDFKNNSVSTYDKILTSEFNQEQPNQQFLKVQRISDQQSNNNNLQIEQIQSINLEQTVLQNQQENQNLQLDTVDYEKNQIIRVIQPIIENQKNIQKENDQLYKIDKIYQVIIQPDQDDNSTKVKIQEQNQQQTLLKYENPICLGGDFQETGKDKQNTTIINFNFNNQDNNEKINEQEDSQSEKSSNRLKNYNDTEDQNQTQDMIDQSQYFQDDKIDLLYLNQNYINDQQNEHNLEQEEQKSEKNQKIQISIQIHQDENQIETKQQNNLQSINIQDKQQKKKTNFFCKCCQLI</sequence>
<evidence type="ECO:0000256" key="1">
    <source>
        <dbReference type="SAM" id="Coils"/>
    </source>
</evidence>
<dbReference type="OrthoDB" id="10686511at2759"/>
<dbReference type="EMBL" id="CAJJDN010000006">
    <property type="protein sequence ID" value="CAD8052182.1"/>
    <property type="molecule type" value="Genomic_DNA"/>
</dbReference>
<dbReference type="AlphaFoldDB" id="A0A8S1KH41"/>
<proteinExistence type="predicted"/>
<accession>A0A8S1KH41</accession>
<feature type="region of interest" description="Disordered" evidence="2">
    <location>
        <begin position="408"/>
        <end position="435"/>
    </location>
</feature>
<comment type="caution">
    <text evidence="3">The sequence shown here is derived from an EMBL/GenBank/DDBJ whole genome shotgun (WGS) entry which is preliminary data.</text>
</comment>
<keyword evidence="1" id="KW-0175">Coiled coil</keyword>
<evidence type="ECO:0000313" key="4">
    <source>
        <dbReference type="Proteomes" id="UP000692954"/>
    </source>
</evidence>
<organism evidence="3 4">
    <name type="scientific">Paramecium sonneborni</name>
    <dbReference type="NCBI Taxonomy" id="65129"/>
    <lineage>
        <taxon>Eukaryota</taxon>
        <taxon>Sar</taxon>
        <taxon>Alveolata</taxon>
        <taxon>Ciliophora</taxon>
        <taxon>Intramacronucleata</taxon>
        <taxon>Oligohymenophorea</taxon>
        <taxon>Peniculida</taxon>
        <taxon>Parameciidae</taxon>
        <taxon>Paramecium</taxon>
    </lineage>
</organism>